<protein>
    <submittedName>
        <fullName evidence="1">DUF2804 domain-containing protein</fullName>
    </submittedName>
</protein>
<evidence type="ECO:0000313" key="1">
    <source>
        <dbReference type="EMBL" id="MBW2942131.1"/>
    </source>
</evidence>
<dbReference type="PANTHER" id="PTHR35868:SF4">
    <property type="entry name" value="DUF2804 DOMAIN-CONTAINING PROTEIN"/>
    <property type="match status" value="1"/>
</dbReference>
<dbReference type="InterPro" id="IPR021243">
    <property type="entry name" value="DUF2804"/>
</dbReference>
<organism evidence="1 2">
    <name type="scientific">Zhongshania aquimaris</name>
    <dbReference type="NCBI Taxonomy" id="2857107"/>
    <lineage>
        <taxon>Bacteria</taxon>
        <taxon>Pseudomonadati</taxon>
        <taxon>Pseudomonadota</taxon>
        <taxon>Gammaproteobacteria</taxon>
        <taxon>Cellvibrionales</taxon>
        <taxon>Spongiibacteraceae</taxon>
        <taxon>Zhongshania</taxon>
    </lineage>
</organism>
<dbReference type="PANTHER" id="PTHR35868">
    <property type="entry name" value="DUF2804 DOMAIN-CONTAINING PROTEIN-RELATED"/>
    <property type="match status" value="1"/>
</dbReference>
<comment type="caution">
    <text evidence="1">The sequence shown here is derived from an EMBL/GenBank/DDBJ whole genome shotgun (WGS) entry which is preliminary data.</text>
</comment>
<reference evidence="1" key="1">
    <citation type="submission" date="2021-07" db="EMBL/GenBank/DDBJ databases">
        <title>Zhongshania sp. CAU 1632 isolated from seawater.</title>
        <authorList>
            <person name="Kim W."/>
        </authorList>
    </citation>
    <scope>NUCLEOTIDE SEQUENCE</scope>
    <source>
        <strain evidence="1">CAU 1632</strain>
    </source>
</reference>
<gene>
    <name evidence="1" type="ORF">KXJ70_15145</name>
</gene>
<evidence type="ECO:0000313" key="2">
    <source>
        <dbReference type="Proteomes" id="UP001166291"/>
    </source>
</evidence>
<dbReference type="Proteomes" id="UP001166291">
    <property type="component" value="Unassembled WGS sequence"/>
</dbReference>
<dbReference type="Pfam" id="PF10974">
    <property type="entry name" value="DUF2804"/>
    <property type="match status" value="1"/>
</dbReference>
<sequence>MNRKAALIGENGQPAFGVFEQGVERINFQDYDLRSPMDRKLGRCAKHFKFNQFQFIALVSPQLIVGVAIVDLKLLSNAFVYLYDPQTQAFDEFSFVQPLARYTHIDTQPESGSASFRSGKNKISIEVKNGRRQLRATLKSGVTISADIDETDAASLAMCSRAGYQGWVFTRKNAALVCDGSVVWAGKHINLAEAKALASVDWTAGYMRGETFWNWGSMSATLRDGRRLGMNLAAGVNETGFTENALWLDGKLIKVDAVDFQFDRYLPNSPWRMRSADGIVDLVFTPLGRRKEKINAVFIASNFTQHFGVFEGELRIGNELISINDCLGFAEDHYARW</sequence>
<name>A0ABS6VWY3_9GAMM</name>
<accession>A0ABS6VWY3</accession>
<proteinExistence type="predicted"/>
<dbReference type="EMBL" id="JAHWDQ010000004">
    <property type="protein sequence ID" value="MBW2942131.1"/>
    <property type="molecule type" value="Genomic_DNA"/>
</dbReference>
<keyword evidence="2" id="KW-1185">Reference proteome</keyword>